<gene>
    <name evidence="9" type="primary">inx</name>
    <name evidence="11" type="ORF">EDS130_LOCUS6307</name>
    <name evidence="12" type="ORF">XAT740_LOCUS57110</name>
</gene>
<evidence type="ECO:0000256" key="4">
    <source>
        <dbReference type="ARBA" id="ARBA00022692"/>
    </source>
</evidence>
<proteinExistence type="inferred from homology"/>
<evidence type="ECO:0000256" key="6">
    <source>
        <dbReference type="ARBA" id="ARBA00023065"/>
    </source>
</evidence>
<evidence type="ECO:0000313" key="13">
    <source>
        <dbReference type="Proteomes" id="UP000663828"/>
    </source>
</evidence>
<comment type="subcellular location">
    <subcellularLocation>
        <location evidence="1 9">Cell membrane</location>
        <topology evidence="1 9">Multi-pass membrane protein</topology>
    </subcellularLocation>
</comment>
<comment type="similarity">
    <text evidence="9">Belongs to the pannexin family.</text>
</comment>
<dbReference type="Proteomes" id="UP000663852">
    <property type="component" value="Unassembled WGS sequence"/>
</dbReference>
<keyword evidence="6 9" id="KW-0406">Ion transport</keyword>
<evidence type="ECO:0000256" key="5">
    <source>
        <dbReference type="ARBA" id="ARBA00022989"/>
    </source>
</evidence>
<evidence type="ECO:0000256" key="10">
    <source>
        <dbReference type="SAM" id="MobiDB-lite"/>
    </source>
</evidence>
<evidence type="ECO:0000313" key="12">
    <source>
        <dbReference type="EMBL" id="CAF1662303.1"/>
    </source>
</evidence>
<dbReference type="Proteomes" id="UP000663828">
    <property type="component" value="Unassembled WGS sequence"/>
</dbReference>
<dbReference type="GO" id="GO:0005243">
    <property type="term" value="F:gap junction channel activity"/>
    <property type="evidence" value="ECO:0007669"/>
    <property type="project" value="TreeGrafter"/>
</dbReference>
<dbReference type="PRINTS" id="PR01262">
    <property type="entry name" value="INNEXIN"/>
</dbReference>
<dbReference type="GO" id="GO:0034220">
    <property type="term" value="P:monoatomic ion transmembrane transport"/>
    <property type="evidence" value="ECO:0007669"/>
    <property type="project" value="UniProtKB-KW"/>
</dbReference>
<sequence>MASSFAKVFEQVGQLHKTDDDLTDRLNHRYTVVLLVISITFISAKQFVGNPISCWTPAHYSGPQISYTNSICWLKGTYYLEADRPIIPQHTHNPEFHVAYYQFIPYMLIVLAVLFYAPHMLWRNAGRSIGFDLRLLIQISKRNSEADIKKAASQIHTSLKYNCSKHTFRQHRLNPHLENLVQCSFLRQNSLCTLYLFVKLLYMLNCIYQFSLLTQFLQFSFLNFGYEWLVKITTIIHRKANIEPNDSKWFPRVVMCDFMIRQLGSNQHRMVVQCNLPINLFNELIFMILWAWLIFLTGLTCLSFILSSMIVYSRFGSQFLHKYLNKDNLKVEKHERNRFINEYLGRDGALVLRIIAQNTSDVLMNTLVSTLFKIYSESCEQNDNDDDDHGRISTNGLYSSVDN</sequence>
<feature type="transmembrane region" description="Helical" evidence="9">
    <location>
        <begin position="30"/>
        <end position="48"/>
    </location>
</feature>
<keyword evidence="4 9" id="KW-0812">Transmembrane</keyword>
<evidence type="ECO:0000256" key="8">
    <source>
        <dbReference type="ARBA" id="ARBA00023303"/>
    </source>
</evidence>
<reference evidence="11" key="1">
    <citation type="submission" date="2021-02" db="EMBL/GenBank/DDBJ databases">
        <authorList>
            <person name="Nowell W R."/>
        </authorList>
    </citation>
    <scope>NUCLEOTIDE SEQUENCE</scope>
</reference>
<dbReference type="PANTHER" id="PTHR11893">
    <property type="entry name" value="INNEXIN"/>
    <property type="match status" value="1"/>
</dbReference>
<keyword evidence="5 9" id="KW-1133">Transmembrane helix</keyword>
<dbReference type="AlphaFoldDB" id="A0A813UJD5"/>
<dbReference type="PANTHER" id="PTHR11893:SF36">
    <property type="entry name" value="INNEXIN-5"/>
    <property type="match status" value="1"/>
</dbReference>
<evidence type="ECO:0000256" key="9">
    <source>
        <dbReference type="RuleBase" id="RU010713"/>
    </source>
</evidence>
<comment type="function">
    <text evidence="9">Structural component of the gap junctions.</text>
</comment>
<evidence type="ECO:0000256" key="7">
    <source>
        <dbReference type="ARBA" id="ARBA00023136"/>
    </source>
</evidence>
<accession>A0A813UJD5</accession>
<feature type="compositionally biased region" description="Polar residues" evidence="10">
    <location>
        <begin position="392"/>
        <end position="403"/>
    </location>
</feature>
<dbReference type="EMBL" id="CAJNOJ010000018">
    <property type="protein sequence ID" value="CAF0830389.1"/>
    <property type="molecule type" value="Genomic_DNA"/>
</dbReference>
<keyword evidence="2 9" id="KW-0813">Transport</keyword>
<keyword evidence="8 9" id="KW-0407">Ion channel</keyword>
<evidence type="ECO:0000256" key="2">
    <source>
        <dbReference type="ARBA" id="ARBA00022448"/>
    </source>
</evidence>
<keyword evidence="3" id="KW-1003">Cell membrane</keyword>
<evidence type="ECO:0000256" key="1">
    <source>
        <dbReference type="ARBA" id="ARBA00004651"/>
    </source>
</evidence>
<evidence type="ECO:0000256" key="3">
    <source>
        <dbReference type="ARBA" id="ARBA00022475"/>
    </source>
</evidence>
<feature type="region of interest" description="Disordered" evidence="10">
    <location>
        <begin position="381"/>
        <end position="403"/>
    </location>
</feature>
<evidence type="ECO:0000313" key="11">
    <source>
        <dbReference type="EMBL" id="CAF0830389.1"/>
    </source>
</evidence>
<dbReference type="GO" id="GO:0005921">
    <property type="term" value="C:gap junction"/>
    <property type="evidence" value="ECO:0007669"/>
    <property type="project" value="UniProtKB-UniRule"/>
</dbReference>
<keyword evidence="13" id="KW-1185">Reference proteome</keyword>
<comment type="caution">
    <text evidence="11">The sequence shown here is derived from an EMBL/GenBank/DDBJ whole genome shotgun (WGS) entry which is preliminary data.</text>
</comment>
<dbReference type="PROSITE" id="PS51013">
    <property type="entry name" value="PANNEXIN"/>
    <property type="match status" value="1"/>
</dbReference>
<organism evidence="11 14">
    <name type="scientific">Adineta ricciae</name>
    <name type="common">Rotifer</name>
    <dbReference type="NCBI Taxonomy" id="249248"/>
    <lineage>
        <taxon>Eukaryota</taxon>
        <taxon>Metazoa</taxon>
        <taxon>Spiralia</taxon>
        <taxon>Gnathifera</taxon>
        <taxon>Rotifera</taxon>
        <taxon>Eurotatoria</taxon>
        <taxon>Bdelloidea</taxon>
        <taxon>Adinetida</taxon>
        <taxon>Adinetidae</taxon>
        <taxon>Adineta</taxon>
    </lineage>
</organism>
<feature type="transmembrane region" description="Helical" evidence="9">
    <location>
        <begin position="285"/>
        <end position="312"/>
    </location>
</feature>
<dbReference type="GO" id="GO:0005886">
    <property type="term" value="C:plasma membrane"/>
    <property type="evidence" value="ECO:0007669"/>
    <property type="project" value="UniProtKB-SubCell"/>
</dbReference>
<name>A0A813UJD5_ADIRI</name>
<dbReference type="InterPro" id="IPR000990">
    <property type="entry name" value="Innexin"/>
</dbReference>
<protein>
    <recommendedName>
        <fullName evidence="9">Innexin</fullName>
    </recommendedName>
</protein>
<feature type="transmembrane region" description="Helical" evidence="9">
    <location>
        <begin position="98"/>
        <end position="117"/>
    </location>
</feature>
<dbReference type="EMBL" id="CAJNOR010011573">
    <property type="protein sequence ID" value="CAF1662303.1"/>
    <property type="molecule type" value="Genomic_DNA"/>
</dbReference>
<dbReference type="Pfam" id="PF00876">
    <property type="entry name" value="Innexin"/>
    <property type="match status" value="1"/>
</dbReference>
<evidence type="ECO:0000313" key="14">
    <source>
        <dbReference type="Proteomes" id="UP000663852"/>
    </source>
</evidence>
<feature type="transmembrane region" description="Helical" evidence="9">
    <location>
        <begin position="194"/>
        <end position="217"/>
    </location>
</feature>
<keyword evidence="7 9" id="KW-0472">Membrane</keyword>
<dbReference type="OrthoDB" id="5867527at2759"/>